<dbReference type="RefSeq" id="XP_056864000.1">
    <property type="nucleotide sequence ID" value="XM_057008020.1"/>
</dbReference>
<evidence type="ECO:0000313" key="4">
    <source>
        <dbReference type="RefSeq" id="XP_056864000.1"/>
    </source>
</evidence>
<dbReference type="PANTHER" id="PTHR37610">
    <property type="entry name" value="CCHC-TYPE DOMAIN-CONTAINING PROTEIN"/>
    <property type="match status" value="1"/>
</dbReference>
<protein>
    <submittedName>
        <fullName evidence="4">Uncharacterized protein LOC130511152</fullName>
    </submittedName>
</protein>
<proteinExistence type="predicted"/>
<reference evidence="4" key="2">
    <citation type="submission" date="2025-08" db="UniProtKB">
        <authorList>
            <consortium name="RefSeq"/>
        </authorList>
    </citation>
    <scope>IDENTIFICATION</scope>
    <source>
        <tissue evidence="4">Leaf</tissue>
    </source>
</reference>
<feature type="region of interest" description="Disordered" evidence="1">
    <location>
        <begin position="193"/>
        <end position="264"/>
    </location>
</feature>
<feature type="compositionally biased region" description="Basic and acidic residues" evidence="1">
    <location>
        <begin position="510"/>
        <end position="524"/>
    </location>
</feature>
<feature type="compositionally biased region" description="Basic and acidic residues" evidence="1">
    <location>
        <begin position="254"/>
        <end position="264"/>
    </location>
</feature>
<organism evidence="3 4">
    <name type="scientific">Raphanus sativus</name>
    <name type="common">Radish</name>
    <name type="synonym">Raphanus raphanistrum var. sativus</name>
    <dbReference type="NCBI Taxonomy" id="3726"/>
    <lineage>
        <taxon>Eukaryota</taxon>
        <taxon>Viridiplantae</taxon>
        <taxon>Streptophyta</taxon>
        <taxon>Embryophyta</taxon>
        <taxon>Tracheophyta</taxon>
        <taxon>Spermatophyta</taxon>
        <taxon>Magnoliopsida</taxon>
        <taxon>eudicotyledons</taxon>
        <taxon>Gunneridae</taxon>
        <taxon>Pentapetalae</taxon>
        <taxon>rosids</taxon>
        <taxon>malvids</taxon>
        <taxon>Brassicales</taxon>
        <taxon>Brassicaceae</taxon>
        <taxon>Brassiceae</taxon>
        <taxon>Raphanus</taxon>
    </lineage>
</organism>
<dbReference type="KEGG" id="rsz:130511152"/>
<dbReference type="Proteomes" id="UP000504610">
    <property type="component" value="Chromosome 4"/>
</dbReference>
<gene>
    <name evidence="4" type="primary">LOC130511152</name>
</gene>
<feature type="compositionally biased region" description="Polar residues" evidence="1">
    <location>
        <begin position="479"/>
        <end position="499"/>
    </location>
</feature>
<dbReference type="SUPFAM" id="SSF53098">
    <property type="entry name" value="Ribonuclease H-like"/>
    <property type="match status" value="1"/>
</dbReference>
<dbReference type="Pfam" id="PF14244">
    <property type="entry name" value="Retrotran_gag_3"/>
    <property type="match status" value="1"/>
</dbReference>
<feature type="domain" description="Retrotransposon Copia-like N-terminal" evidence="2">
    <location>
        <begin position="25"/>
        <end position="71"/>
    </location>
</feature>
<keyword evidence="3" id="KW-1185">Reference proteome</keyword>
<feature type="region of interest" description="Disordered" evidence="1">
    <location>
        <begin position="474"/>
        <end position="536"/>
    </location>
</feature>
<dbReference type="OrthoDB" id="1102835at2759"/>
<dbReference type="InterPro" id="IPR012337">
    <property type="entry name" value="RNaseH-like_sf"/>
</dbReference>
<evidence type="ECO:0000313" key="3">
    <source>
        <dbReference type="Proteomes" id="UP000504610"/>
    </source>
</evidence>
<dbReference type="InterPro" id="IPR029472">
    <property type="entry name" value="Copia-like_N"/>
</dbReference>
<dbReference type="GeneID" id="130511152"/>
<evidence type="ECO:0000259" key="2">
    <source>
        <dbReference type="Pfam" id="PF14244"/>
    </source>
</evidence>
<feature type="compositionally biased region" description="Acidic residues" evidence="1">
    <location>
        <begin position="243"/>
        <end position="253"/>
    </location>
</feature>
<reference evidence="3" key="1">
    <citation type="journal article" date="2019" name="Database">
        <title>The radish genome database (RadishGD): an integrated information resource for radish genomics.</title>
        <authorList>
            <person name="Yu H.J."/>
            <person name="Baek S."/>
            <person name="Lee Y.J."/>
            <person name="Cho A."/>
            <person name="Mun J.H."/>
        </authorList>
    </citation>
    <scope>NUCLEOTIDE SEQUENCE [LARGE SCALE GENOMIC DNA]</scope>
    <source>
        <strain evidence="3">cv. WK10039</strain>
    </source>
</reference>
<dbReference type="AlphaFoldDB" id="A0A9W3DJD5"/>
<accession>A0A9W3DJD5</accession>
<name>A0A9W3DJD5_RAPSA</name>
<feature type="compositionally biased region" description="Basic and acidic residues" evidence="1">
    <location>
        <begin position="193"/>
        <end position="202"/>
    </location>
</feature>
<dbReference type="PANTHER" id="PTHR37610:SF97">
    <property type="entry name" value="RETROTRANSPOSON GAG DOMAIN-CONTAINING PROTEIN"/>
    <property type="match status" value="1"/>
</dbReference>
<evidence type="ECO:0000256" key="1">
    <source>
        <dbReference type="SAM" id="MobiDB-lite"/>
    </source>
</evidence>
<sequence>MGDGKAIVAGVTGEKGATSPYSIFASDNPGVLITSVQLKGENYNEWATEMFNALQAKRKAGFIDGTLKKPPEGHADLESWLSVNSMIVGWLRTSIEPKVRSTVTFITDAHKLWENLKERFSWGIRQDGDAVIDYYGRLAKMWEELQTYRPPPPCTCDAAALYEKEREDERVHQFVMGLDESRFGHIVREEDRLNSAKTREQQQDAVGFVSRRDNNNGDVSGGRGGARDEFEEDAELGVRVEEEAALDQADEEEKPSSDKMSGKKMGDVILDTGASHHMTGDISLLTNLEDISPCKMALLMEDRGSRTLIGAGEERDGVYYLRMLKAARVNKATKVEDTFRFMRVFNRSLLFVTIVDDYSRSVWTYLVLEKSEVKEVVKNFCVMQKHSLAKMPIKFWGEAVLTAAHVINLTPTRILNGKCPHEVLFGSSPSYSKLRVFGSLCFAHKQLRDRNKFVSRSRRDVIFREEEFPFYKDIAEKPSTGSNGDQTDSSKDTLASQDSAIIEVGPEVSSTDRQKDGNTERASPETECALGRGQRVKQPSVKLNDYVTYKATCKDSTPHVLTNDRSFSVYFDPASGNTFFPLTEYISDNQFSGGHKAFLAAVCADSEPKNFKEAMRDKRWTNAVYKEVDALEVANTWSVVDLPPGRVALGTMWVLKSNITLTGLWNDSRQVGGAWKPTESWL</sequence>